<dbReference type="SUPFAM" id="SSF75304">
    <property type="entry name" value="Amidase signature (AS) enzymes"/>
    <property type="match status" value="1"/>
</dbReference>
<dbReference type="PANTHER" id="PTHR11895:SF176">
    <property type="entry name" value="AMIDASE AMID-RELATED"/>
    <property type="match status" value="1"/>
</dbReference>
<dbReference type="OrthoDB" id="112488at2"/>
<dbReference type="GO" id="GO:0016740">
    <property type="term" value="F:transferase activity"/>
    <property type="evidence" value="ECO:0007669"/>
    <property type="project" value="UniProtKB-KW"/>
</dbReference>
<dbReference type="Pfam" id="PF01425">
    <property type="entry name" value="Amidase"/>
    <property type="match status" value="1"/>
</dbReference>
<evidence type="ECO:0000313" key="2">
    <source>
        <dbReference type="EMBL" id="SDC86382.1"/>
    </source>
</evidence>
<organism evidence="2 3">
    <name type="scientific">Paracidovorax valerianellae</name>
    <dbReference type="NCBI Taxonomy" id="187868"/>
    <lineage>
        <taxon>Bacteria</taxon>
        <taxon>Pseudomonadati</taxon>
        <taxon>Pseudomonadota</taxon>
        <taxon>Betaproteobacteria</taxon>
        <taxon>Burkholderiales</taxon>
        <taxon>Comamonadaceae</taxon>
        <taxon>Paracidovorax</taxon>
    </lineage>
</organism>
<feature type="domain" description="Amidase" evidence="1">
    <location>
        <begin position="31"/>
        <end position="444"/>
    </location>
</feature>
<dbReference type="NCBIfam" id="NF005460">
    <property type="entry name" value="PRK07056.1"/>
    <property type="match status" value="1"/>
</dbReference>
<gene>
    <name evidence="2" type="ORF">SAMN05192589_103408</name>
</gene>
<protein>
    <submittedName>
        <fullName evidence="2">Aspartyl-tRNA(Asn)/glutamyl-tRNA(Gln) amidotransferase subunit A</fullName>
    </submittedName>
</protein>
<sequence>MTTHALTATRHPTVREQADALARGDTTSVALVEAALARIATHRAEGGHAYVGDVDAEAALHAARASDAARAGGHVPSLLAGLPVSIKDLFDVHGQLTRAGSAVMAGQPAAADAVAVARLRAAGAVLLGRTNMSEFAFSGLGLNPHYGTPANPHDPDRITGGSSSGGAATVALDLATVALGTDTGGSIRIPSAFCGLTGFKPTARRVPLAGAYPLSRSLDSAGPLARSVDCCAIADAILSGEALDTRAAPLAGLRLGVTDDFVMDGVEPEVAAAFDTALQRLAADGARIVRFSFAELHQLPTLNATGGLIAAEAWQVHRTRLQDPAQEAQYDHRVAQRTRRGAAISAADYVDLQDARLRLQATASERLRDLDAWLMPTVAVRAPRLADLTGDDARFFAANGLVLRNTTVLNFLDGCALSLPCHAPGELPVGLSVGGVHGADARVLQVGRAVEACLRAG</sequence>
<dbReference type="InterPro" id="IPR023631">
    <property type="entry name" value="Amidase_dom"/>
</dbReference>
<dbReference type="InterPro" id="IPR036928">
    <property type="entry name" value="AS_sf"/>
</dbReference>
<accession>A0A1G6Q1P7</accession>
<keyword evidence="3" id="KW-1185">Reference proteome</keyword>
<dbReference type="InterPro" id="IPR020556">
    <property type="entry name" value="Amidase_CS"/>
</dbReference>
<evidence type="ECO:0000259" key="1">
    <source>
        <dbReference type="Pfam" id="PF01425"/>
    </source>
</evidence>
<name>A0A1G6Q1P7_9BURK</name>
<evidence type="ECO:0000313" key="3">
    <source>
        <dbReference type="Proteomes" id="UP000198781"/>
    </source>
</evidence>
<dbReference type="PANTHER" id="PTHR11895">
    <property type="entry name" value="TRANSAMIDASE"/>
    <property type="match status" value="1"/>
</dbReference>
<reference evidence="2 3" key="1">
    <citation type="submission" date="2016-10" db="EMBL/GenBank/DDBJ databases">
        <authorList>
            <person name="de Groot N.N."/>
        </authorList>
    </citation>
    <scope>NUCLEOTIDE SEQUENCE [LARGE SCALE GENOMIC DNA]</scope>
    <source>
        <strain evidence="2 3">DSM 16619</strain>
    </source>
</reference>
<dbReference type="EMBL" id="FMZC01000003">
    <property type="protein sequence ID" value="SDC86382.1"/>
    <property type="molecule type" value="Genomic_DNA"/>
</dbReference>
<proteinExistence type="predicted"/>
<dbReference type="AlphaFoldDB" id="A0A1G6Q1P7"/>
<keyword evidence="2" id="KW-0808">Transferase</keyword>
<dbReference type="STRING" id="187868.SAMN05192589_103408"/>
<dbReference type="PROSITE" id="PS00571">
    <property type="entry name" value="AMIDASES"/>
    <property type="match status" value="1"/>
</dbReference>
<dbReference type="Proteomes" id="UP000198781">
    <property type="component" value="Unassembled WGS sequence"/>
</dbReference>
<dbReference type="Gene3D" id="3.90.1300.10">
    <property type="entry name" value="Amidase signature (AS) domain"/>
    <property type="match status" value="1"/>
</dbReference>
<dbReference type="InterPro" id="IPR000120">
    <property type="entry name" value="Amidase"/>
</dbReference>